<keyword evidence="4" id="KW-0812">Transmembrane</keyword>
<keyword evidence="4" id="KW-0472">Membrane</keyword>
<dbReference type="Gene3D" id="3.20.20.80">
    <property type="entry name" value="Glycosidases"/>
    <property type="match status" value="1"/>
</dbReference>
<dbReference type="InterPro" id="IPR036508">
    <property type="entry name" value="Chitin-bd_dom_sf"/>
</dbReference>
<dbReference type="GO" id="GO:0005576">
    <property type="term" value="C:extracellular region"/>
    <property type="evidence" value="ECO:0007669"/>
    <property type="project" value="InterPro"/>
</dbReference>
<dbReference type="PROSITE" id="PS50940">
    <property type="entry name" value="CHIT_BIND_II"/>
    <property type="match status" value="2"/>
</dbReference>
<name>A0A1D1V7M7_RAMVA</name>
<feature type="compositionally biased region" description="Basic and acidic residues" evidence="3">
    <location>
        <begin position="863"/>
        <end position="872"/>
    </location>
</feature>
<sequence length="935" mass="104708">MRFGARLFSSFHLLFYLWNFLLVSVIRECEAGYKTVCYYESWAIYRRTDSRLGADFTISQPPCTHLIYAFAVIKNGELTAFDPTVDLDGDGQYGGYNKFNQITKRARPVITLLAVGGWNAGSKEFSDVAASEETRQIFAEQTVTYLRRYGFQGLDVDWEYPADREGSRPEDKENFSQLLQALRAAFDAEEKQPGRSRLLLTVALSPHPDKLDKSYDMASVGEFVDFVNIMTYDYARAGWSVEIKPHNPLWRRPEDTEWQSQLNAEWAVQKMIKEGVPSEKLILGIPTYGVTYKIPMDSVPKIHGSHQGAGDAGPITKEKGYLAFHEICRRLKLEKGWTCLMDQAGTPICYRKSELVSFENPKSARNKAMFIMKYKMGGAMIWSLATDDFNGFCYGKKFAITQTVRDTFDASTKMMGREDTEQGSALETVPEYCVKDPKANAPDCVKVFCPEIKRYFMPYEYACVNVLGKCSYPKIQVCDTPRLSSSYIKVKFSLYTPYSSKPANLSCASGITPATEVTSMSDKCRKRFWTCESNQLGGYNINDYICPLKSDFDPAAKVCKIPDTVDSDDDPCPETVAPALPATVAPVRFTLPYAIPTKPRMTTISYRPQLLGYDIPIKTQEALEKAVDDAFDDPRTYPLEAEDRSSFSQPQIPNDVQASQTDTQIISPSQFFNDFPQTRSNAASIPSPDKQPPPGETEAAPTQPTTDAPPSNPEPPAERPPPPPQSPPPAEAQRAPPSFMNSKPSFRKKPIPVAPFPSPLSYPVRPPLRKTLESQAPPRRVAPPLKPRQQIQENYPPPQLPERPPRPNSDTDTRDDAMEMPHAEALQRVPNWAATETGNMEDRRQEIPASEDRPARRPQQRWDGGRRAEKPRKGLKCSPIGARVPNPKQPCSGSFLLCITNYKIIELSCARGQVYDGTLNYCIPAAAAALSCRAR</sequence>
<feature type="compositionally biased region" description="Polar residues" evidence="3">
    <location>
        <begin position="646"/>
        <end position="684"/>
    </location>
</feature>
<feature type="domain" description="GH18" evidence="6">
    <location>
        <begin position="33"/>
        <end position="411"/>
    </location>
</feature>
<feature type="transmembrane region" description="Helical" evidence="4">
    <location>
        <begin position="7"/>
        <end position="26"/>
    </location>
</feature>
<evidence type="ECO:0000313" key="7">
    <source>
        <dbReference type="EMBL" id="GAU94833.1"/>
    </source>
</evidence>
<evidence type="ECO:0008006" key="9">
    <source>
        <dbReference type="Google" id="ProtNLM"/>
    </source>
</evidence>
<dbReference type="AlphaFoldDB" id="A0A1D1V7M7"/>
<dbReference type="STRING" id="947166.A0A1D1V7M7"/>
<feature type="compositionally biased region" description="Pro residues" evidence="3">
    <location>
        <begin position="752"/>
        <end position="766"/>
    </location>
</feature>
<organism evidence="7 8">
    <name type="scientific">Ramazzottius varieornatus</name>
    <name type="common">Water bear</name>
    <name type="synonym">Tardigrade</name>
    <dbReference type="NCBI Taxonomy" id="947166"/>
    <lineage>
        <taxon>Eukaryota</taxon>
        <taxon>Metazoa</taxon>
        <taxon>Ecdysozoa</taxon>
        <taxon>Tardigrada</taxon>
        <taxon>Eutardigrada</taxon>
        <taxon>Parachela</taxon>
        <taxon>Hypsibioidea</taxon>
        <taxon>Ramazzottiidae</taxon>
        <taxon>Ramazzottius</taxon>
    </lineage>
</organism>
<dbReference type="PROSITE" id="PS51910">
    <property type="entry name" value="GH18_2"/>
    <property type="match status" value="1"/>
</dbReference>
<protein>
    <recommendedName>
        <fullName evidence="9">GH18 domain-containing protein</fullName>
    </recommendedName>
</protein>
<dbReference type="InterPro" id="IPR001223">
    <property type="entry name" value="Glyco_hydro18_cat"/>
</dbReference>
<dbReference type="GO" id="GO:0006032">
    <property type="term" value="P:chitin catabolic process"/>
    <property type="evidence" value="ECO:0007669"/>
    <property type="project" value="TreeGrafter"/>
</dbReference>
<dbReference type="SUPFAM" id="SSF54556">
    <property type="entry name" value="Chitinase insertion domain"/>
    <property type="match status" value="1"/>
</dbReference>
<feature type="region of interest" description="Disordered" evidence="3">
    <location>
        <begin position="837"/>
        <end position="881"/>
    </location>
</feature>
<dbReference type="InterPro" id="IPR029070">
    <property type="entry name" value="Chitinase_insertion_sf"/>
</dbReference>
<feature type="compositionally biased region" description="Basic and acidic residues" evidence="3">
    <location>
        <begin position="840"/>
        <end position="855"/>
    </location>
</feature>
<feature type="compositionally biased region" description="Low complexity" evidence="3">
    <location>
        <begin position="696"/>
        <end position="709"/>
    </location>
</feature>
<comment type="similarity">
    <text evidence="1">Belongs to the glycosyl hydrolase 18 family. Chitinase class II subfamily.</text>
</comment>
<evidence type="ECO:0000256" key="2">
    <source>
        <dbReference type="ARBA" id="ARBA00022669"/>
    </source>
</evidence>
<dbReference type="Proteomes" id="UP000186922">
    <property type="component" value="Unassembled WGS sequence"/>
</dbReference>
<dbReference type="Gene3D" id="3.10.50.10">
    <property type="match status" value="1"/>
</dbReference>
<keyword evidence="4" id="KW-1133">Transmembrane helix</keyword>
<dbReference type="PANTHER" id="PTHR11177:SF317">
    <property type="entry name" value="CHITINASE 12-RELATED"/>
    <property type="match status" value="1"/>
</dbReference>
<dbReference type="EMBL" id="BDGG01000003">
    <property type="protein sequence ID" value="GAU94833.1"/>
    <property type="molecule type" value="Genomic_DNA"/>
</dbReference>
<dbReference type="InterPro" id="IPR002557">
    <property type="entry name" value="Chitin-bd_dom"/>
</dbReference>
<dbReference type="SUPFAM" id="SSF51445">
    <property type="entry name" value="(Trans)glycosidases"/>
    <property type="match status" value="1"/>
</dbReference>
<comment type="caution">
    <text evidence="7">The sequence shown here is derived from an EMBL/GenBank/DDBJ whole genome shotgun (WGS) entry which is preliminary data.</text>
</comment>
<reference evidence="7 8" key="1">
    <citation type="journal article" date="2016" name="Nat. Commun.">
        <title>Extremotolerant tardigrade genome and improved radiotolerance of human cultured cells by tardigrade-unique protein.</title>
        <authorList>
            <person name="Hashimoto T."/>
            <person name="Horikawa D.D."/>
            <person name="Saito Y."/>
            <person name="Kuwahara H."/>
            <person name="Kozuka-Hata H."/>
            <person name="Shin-I T."/>
            <person name="Minakuchi Y."/>
            <person name="Ohishi K."/>
            <person name="Motoyama A."/>
            <person name="Aizu T."/>
            <person name="Enomoto A."/>
            <person name="Kondo K."/>
            <person name="Tanaka S."/>
            <person name="Hara Y."/>
            <person name="Koshikawa S."/>
            <person name="Sagara H."/>
            <person name="Miura T."/>
            <person name="Yokobori S."/>
            <person name="Miyagawa K."/>
            <person name="Suzuki Y."/>
            <person name="Kubo T."/>
            <person name="Oyama M."/>
            <person name="Kohara Y."/>
            <person name="Fujiyama A."/>
            <person name="Arakawa K."/>
            <person name="Katayama T."/>
            <person name="Toyoda A."/>
            <person name="Kunieda T."/>
        </authorList>
    </citation>
    <scope>NUCLEOTIDE SEQUENCE [LARGE SCALE GENOMIC DNA]</scope>
    <source>
        <strain evidence="7 8">YOKOZUNA-1</strain>
    </source>
</reference>
<accession>A0A1D1V7M7</accession>
<dbReference type="GO" id="GO:0005975">
    <property type="term" value="P:carbohydrate metabolic process"/>
    <property type="evidence" value="ECO:0007669"/>
    <property type="project" value="InterPro"/>
</dbReference>
<evidence type="ECO:0000259" key="6">
    <source>
        <dbReference type="PROSITE" id="PS51910"/>
    </source>
</evidence>
<dbReference type="PANTHER" id="PTHR11177">
    <property type="entry name" value="CHITINASE"/>
    <property type="match status" value="1"/>
</dbReference>
<proteinExistence type="inferred from homology"/>
<dbReference type="Pfam" id="PF00704">
    <property type="entry name" value="Glyco_hydro_18"/>
    <property type="match status" value="1"/>
</dbReference>
<keyword evidence="2" id="KW-0147">Chitin-binding</keyword>
<keyword evidence="8" id="KW-1185">Reference proteome</keyword>
<evidence type="ECO:0000259" key="5">
    <source>
        <dbReference type="PROSITE" id="PS50940"/>
    </source>
</evidence>
<dbReference type="SUPFAM" id="SSF57625">
    <property type="entry name" value="Invertebrate chitin-binding proteins"/>
    <property type="match status" value="1"/>
</dbReference>
<evidence type="ECO:0000256" key="4">
    <source>
        <dbReference type="SAM" id="Phobius"/>
    </source>
</evidence>
<dbReference type="GO" id="GO:0008061">
    <property type="term" value="F:chitin binding"/>
    <property type="evidence" value="ECO:0007669"/>
    <property type="project" value="UniProtKB-KW"/>
</dbReference>
<dbReference type="InterPro" id="IPR050314">
    <property type="entry name" value="Glycosyl_Hydrlase_18"/>
</dbReference>
<dbReference type="OrthoDB" id="73875at2759"/>
<feature type="compositionally biased region" description="Basic and acidic residues" evidence="3">
    <location>
        <begin position="803"/>
        <end position="816"/>
    </location>
</feature>
<evidence type="ECO:0000256" key="3">
    <source>
        <dbReference type="SAM" id="MobiDB-lite"/>
    </source>
</evidence>
<gene>
    <name evidence="7" type="primary">RvY_06543-1</name>
    <name evidence="7" type="synonym">RvY_06543.1</name>
    <name evidence="7" type="ORF">RvY_06543</name>
</gene>
<dbReference type="SMART" id="SM00494">
    <property type="entry name" value="ChtBD2"/>
    <property type="match status" value="1"/>
</dbReference>
<dbReference type="GO" id="GO:0004568">
    <property type="term" value="F:chitinase activity"/>
    <property type="evidence" value="ECO:0007669"/>
    <property type="project" value="TreeGrafter"/>
</dbReference>
<feature type="compositionally biased region" description="Pro residues" evidence="3">
    <location>
        <begin position="710"/>
        <end position="730"/>
    </location>
</feature>
<evidence type="ECO:0000313" key="8">
    <source>
        <dbReference type="Proteomes" id="UP000186922"/>
    </source>
</evidence>
<feature type="domain" description="Chitin-binding type-2" evidence="5">
    <location>
        <begin position="504"/>
        <end position="574"/>
    </location>
</feature>
<dbReference type="SMART" id="SM00636">
    <property type="entry name" value="Glyco_18"/>
    <property type="match status" value="1"/>
</dbReference>
<feature type="domain" description="Chitin-binding type-2" evidence="5">
    <location>
        <begin position="874"/>
        <end position="934"/>
    </location>
</feature>
<dbReference type="InterPro" id="IPR011583">
    <property type="entry name" value="Chitinase_II/V-like_cat"/>
</dbReference>
<feature type="region of interest" description="Disordered" evidence="3">
    <location>
        <begin position="633"/>
        <end position="816"/>
    </location>
</feature>
<evidence type="ECO:0000256" key="1">
    <source>
        <dbReference type="ARBA" id="ARBA00009121"/>
    </source>
</evidence>
<feature type="compositionally biased region" description="Basic and acidic residues" evidence="3">
    <location>
        <begin position="633"/>
        <end position="645"/>
    </location>
</feature>
<dbReference type="InterPro" id="IPR017853">
    <property type="entry name" value="GH"/>
</dbReference>